<dbReference type="CDD" id="cd04301">
    <property type="entry name" value="NAT_SF"/>
    <property type="match status" value="1"/>
</dbReference>
<dbReference type="Proteomes" id="UP001595989">
    <property type="component" value="Unassembled WGS sequence"/>
</dbReference>
<protein>
    <submittedName>
        <fullName evidence="2">GNAT family N-acetyltransferase</fullName>
        <ecNumber evidence="2">2.3.1.-</ecNumber>
    </submittedName>
</protein>
<dbReference type="PROSITE" id="PS51186">
    <property type="entry name" value="GNAT"/>
    <property type="match status" value="1"/>
</dbReference>
<gene>
    <name evidence="2" type="ORF">ACFO3D_08320</name>
</gene>
<reference evidence="3" key="1">
    <citation type="journal article" date="2019" name="Int. J. Syst. Evol. Microbiol.">
        <title>The Global Catalogue of Microorganisms (GCM) 10K type strain sequencing project: providing services to taxonomists for standard genome sequencing and annotation.</title>
        <authorList>
            <consortium name="The Broad Institute Genomics Platform"/>
            <consortium name="The Broad Institute Genome Sequencing Center for Infectious Disease"/>
            <person name="Wu L."/>
            <person name="Ma J."/>
        </authorList>
    </citation>
    <scope>NUCLEOTIDE SEQUENCE [LARGE SCALE GENOMIC DNA]</scope>
    <source>
        <strain evidence="3">CGMCC 4.7426</strain>
    </source>
</reference>
<comment type="caution">
    <text evidence="2">The sequence shown here is derived from an EMBL/GenBank/DDBJ whole genome shotgun (WGS) entry which is preliminary data.</text>
</comment>
<feature type="domain" description="N-acetyltransferase" evidence="1">
    <location>
        <begin position="105"/>
        <end position="259"/>
    </location>
</feature>
<organism evidence="2 3">
    <name type="scientific">Virgibacillus kekensis</name>
    <dbReference type="NCBI Taxonomy" id="202261"/>
    <lineage>
        <taxon>Bacteria</taxon>
        <taxon>Bacillati</taxon>
        <taxon>Bacillota</taxon>
        <taxon>Bacilli</taxon>
        <taxon>Bacillales</taxon>
        <taxon>Bacillaceae</taxon>
        <taxon>Virgibacillus</taxon>
    </lineage>
</organism>
<dbReference type="EC" id="2.3.1.-" evidence="2"/>
<dbReference type="Gene3D" id="3.40.630.30">
    <property type="match status" value="1"/>
</dbReference>
<dbReference type="InterPro" id="IPR000182">
    <property type="entry name" value="GNAT_dom"/>
</dbReference>
<name>A0ABV9DJA8_9BACI</name>
<sequence>MSLGRNQTAFDRLSIYEKVKILEGENFVTVEDTKALSPAELQSFIEHFIEDLAFDAIPNINILINSKFPPEVDVVLSKNGFTLHDEVINVFKSLEGIILDNEPYFTFKSIGEITVQEFMDVWRAAMAESPNAPTSLTMDEQMRSVEKELGPGYRDSCIGAYENNNPIGVVMPHIEPGTFDEGRLFYFGLLPEERGKGKSKPLHRQALAVLQDYFEASYYIGSTSKKNTPMLRTFEASGCAITEENKLYKKLLCLTKNYK</sequence>
<evidence type="ECO:0000259" key="1">
    <source>
        <dbReference type="PROSITE" id="PS51186"/>
    </source>
</evidence>
<dbReference type="GO" id="GO:0016746">
    <property type="term" value="F:acyltransferase activity"/>
    <property type="evidence" value="ECO:0007669"/>
    <property type="project" value="UniProtKB-KW"/>
</dbReference>
<dbReference type="InterPro" id="IPR016181">
    <property type="entry name" value="Acyl_CoA_acyltransferase"/>
</dbReference>
<keyword evidence="2" id="KW-0012">Acyltransferase</keyword>
<dbReference type="Pfam" id="PF00583">
    <property type="entry name" value="Acetyltransf_1"/>
    <property type="match status" value="1"/>
</dbReference>
<dbReference type="EMBL" id="JBHSFU010000004">
    <property type="protein sequence ID" value="MFC4558216.1"/>
    <property type="molecule type" value="Genomic_DNA"/>
</dbReference>
<accession>A0ABV9DJA8</accession>
<proteinExistence type="predicted"/>
<dbReference type="RefSeq" id="WP_390294707.1">
    <property type="nucleotide sequence ID" value="NZ_JBHSFU010000004.1"/>
</dbReference>
<evidence type="ECO:0000313" key="3">
    <source>
        <dbReference type="Proteomes" id="UP001595989"/>
    </source>
</evidence>
<keyword evidence="3" id="KW-1185">Reference proteome</keyword>
<evidence type="ECO:0000313" key="2">
    <source>
        <dbReference type="EMBL" id="MFC4558216.1"/>
    </source>
</evidence>
<dbReference type="SUPFAM" id="SSF55729">
    <property type="entry name" value="Acyl-CoA N-acyltransferases (Nat)"/>
    <property type="match status" value="1"/>
</dbReference>
<keyword evidence="2" id="KW-0808">Transferase</keyword>